<dbReference type="Gene3D" id="3.40.50.10490">
    <property type="entry name" value="Glucose-6-phosphate isomerase like protein, domain 1"/>
    <property type="match status" value="1"/>
</dbReference>
<dbReference type="InterPro" id="IPR036388">
    <property type="entry name" value="WH-like_DNA-bd_sf"/>
</dbReference>
<dbReference type="GO" id="GO:1901135">
    <property type="term" value="P:carbohydrate derivative metabolic process"/>
    <property type="evidence" value="ECO:0007669"/>
    <property type="project" value="InterPro"/>
</dbReference>
<dbReference type="CDD" id="cd05013">
    <property type="entry name" value="SIS_RpiR"/>
    <property type="match status" value="1"/>
</dbReference>
<dbReference type="GO" id="GO:0097367">
    <property type="term" value="F:carbohydrate derivative binding"/>
    <property type="evidence" value="ECO:0007669"/>
    <property type="project" value="InterPro"/>
</dbReference>
<protein>
    <submittedName>
        <fullName evidence="7">MurR/RpiR family transcriptional regulator</fullName>
    </submittedName>
</protein>
<evidence type="ECO:0000256" key="4">
    <source>
        <dbReference type="SAM" id="MobiDB-lite"/>
    </source>
</evidence>
<evidence type="ECO:0000256" key="3">
    <source>
        <dbReference type="ARBA" id="ARBA00023163"/>
    </source>
</evidence>
<dbReference type="InterPro" id="IPR046348">
    <property type="entry name" value="SIS_dom_sf"/>
</dbReference>
<reference evidence="7 8" key="1">
    <citation type="submission" date="2020-10" db="EMBL/GenBank/DDBJ databases">
        <title>Ca. Dormibacterota MAGs.</title>
        <authorList>
            <person name="Montgomery K."/>
        </authorList>
    </citation>
    <scope>NUCLEOTIDE SEQUENCE [LARGE SCALE GENOMIC DNA]</scope>
    <source>
        <strain evidence="7">SC8811_S16_3</strain>
    </source>
</reference>
<dbReference type="InterPro" id="IPR047640">
    <property type="entry name" value="RpiR-like"/>
</dbReference>
<dbReference type="InterPro" id="IPR009057">
    <property type="entry name" value="Homeodomain-like_sf"/>
</dbReference>
<comment type="caution">
    <text evidence="7">The sequence shown here is derived from an EMBL/GenBank/DDBJ whole genome shotgun (WGS) entry which is preliminary data.</text>
</comment>
<dbReference type="InterPro" id="IPR000281">
    <property type="entry name" value="HTH_RpiR"/>
</dbReference>
<dbReference type="PROSITE" id="PS51071">
    <property type="entry name" value="HTH_RPIR"/>
    <property type="match status" value="1"/>
</dbReference>
<evidence type="ECO:0000256" key="2">
    <source>
        <dbReference type="ARBA" id="ARBA00023125"/>
    </source>
</evidence>
<dbReference type="Gene3D" id="1.10.10.10">
    <property type="entry name" value="Winged helix-like DNA-binding domain superfamily/Winged helix DNA-binding domain"/>
    <property type="match status" value="1"/>
</dbReference>
<feature type="domain" description="SIS" evidence="6">
    <location>
        <begin position="149"/>
        <end position="290"/>
    </location>
</feature>
<dbReference type="GO" id="GO:0003700">
    <property type="term" value="F:DNA-binding transcription factor activity"/>
    <property type="evidence" value="ECO:0007669"/>
    <property type="project" value="InterPro"/>
</dbReference>
<dbReference type="PANTHER" id="PTHR30514">
    <property type="entry name" value="GLUCOKINASE"/>
    <property type="match status" value="1"/>
</dbReference>
<dbReference type="InterPro" id="IPR001347">
    <property type="entry name" value="SIS_dom"/>
</dbReference>
<evidence type="ECO:0000313" key="8">
    <source>
        <dbReference type="Proteomes" id="UP000620075"/>
    </source>
</evidence>
<feature type="region of interest" description="Disordered" evidence="4">
    <location>
        <begin position="1"/>
        <end position="25"/>
    </location>
</feature>
<keyword evidence="2" id="KW-0238">DNA-binding</keyword>
<name>A0A934KF67_9BACT</name>
<dbReference type="PANTHER" id="PTHR30514:SF1">
    <property type="entry name" value="HTH-TYPE TRANSCRIPTIONAL REGULATOR HEXR-RELATED"/>
    <property type="match status" value="1"/>
</dbReference>
<organism evidence="7 8">
    <name type="scientific">Candidatus Dormiibacter inghamiae</name>
    <dbReference type="NCBI Taxonomy" id="3127013"/>
    <lineage>
        <taxon>Bacteria</taxon>
        <taxon>Bacillati</taxon>
        <taxon>Candidatus Dormiibacterota</taxon>
        <taxon>Candidatus Dormibacteria</taxon>
        <taxon>Candidatus Dormibacterales</taxon>
        <taxon>Candidatus Dormibacteraceae</taxon>
        <taxon>Candidatus Dormiibacter</taxon>
    </lineage>
</organism>
<feature type="domain" description="HTH rpiR-type" evidence="5">
    <location>
        <begin position="25"/>
        <end position="101"/>
    </location>
</feature>
<keyword evidence="3" id="KW-0804">Transcription</keyword>
<dbReference type="Proteomes" id="UP000620075">
    <property type="component" value="Unassembled WGS sequence"/>
</dbReference>
<dbReference type="Pfam" id="PF01380">
    <property type="entry name" value="SIS"/>
    <property type="match status" value="1"/>
</dbReference>
<dbReference type="InterPro" id="IPR035472">
    <property type="entry name" value="RpiR-like_SIS"/>
</dbReference>
<proteinExistence type="predicted"/>
<dbReference type="GO" id="GO:0003677">
    <property type="term" value="F:DNA binding"/>
    <property type="evidence" value="ECO:0007669"/>
    <property type="project" value="UniProtKB-KW"/>
</dbReference>
<evidence type="ECO:0000313" key="7">
    <source>
        <dbReference type="EMBL" id="MBJ7602266.1"/>
    </source>
</evidence>
<dbReference type="EMBL" id="JAEKNQ010000019">
    <property type="protein sequence ID" value="MBJ7602266.1"/>
    <property type="molecule type" value="Genomic_DNA"/>
</dbReference>
<evidence type="ECO:0000259" key="6">
    <source>
        <dbReference type="PROSITE" id="PS51464"/>
    </source>
</evidence>
<dbReference type="RefSeq" id="WP_338176672.1">
    <property type="nucleotide sequence ID" value="NZ_JAEKNQ010000019.1"/>
</dbReference>
<dbReference type="SUPFAM" id="SSF46689">
    <property type="entry name" value="Homeodomain-like"/>
    <property type="match status" value="1"/>
</dbReference>
<dbReference type="AlphaFoldDB" id="A0A934KF67"/>
<sequence>MSSQAFRRAGSTRVDLDGHADSGRPPITAAIQSVLPNLTRAERRVAEQLIDDPAAASGWTITELAQRAHTSATTVTRLCRSLDLPGYPELRLTLAAEGGAAQNHLWAKDAGDLTPKDPLDEVVASVLNGSLRALQQTAAQLDLGQLQTAVSVLVRAGRVDVYGVGASSLLARDFQTRLRRIGLNASNSLDIHEALVSAAQLGRGDVAVGVSHSGAAKETVEVLSEARGRGAHTIAITNHSRSPIADVAELMLTTSAHDRSPLRESAMIARHAPLLILDCLFIGVAQRTYTHARRRMEAAALAVESHSLRPRRQIG</sequence>
<accession>A0A934KF67</accession>
<dbReference type="SUPFAM" id="SSF53697">
    <property type="entry name" value="SIS domain"/>
    <property type="match status" value="1"/>
</dbReference>
<dbReference type="Pfam" id="PF01418">
    <property type="entry name" value="HTH_6"/>
    <property type="match status" value="1"/>
</dbReference>
<evidence type="ECO:0000259" key="5">
    <source>
        <dbReference type="PROSITE" id="PS51071"/>
    </source>
</evidence>
<dbReference type="PROSITE" id="PS51464">
    <property type="entry name" value="SIS"/>
    <property type="match status" value="1"/>
</dbReference>
<keyword evidence="1" id="KW-0805">Transcription regulation</keyword>
<gene>
    <name evidence="7" type="ORF">JF888_03590</name>
</gene>
<evidence type="ECO:0000256" key="1">
    <source>
        <dbReference type="ARBA" id="ARBA00023015"/>
    </source>
</evidence>